<dbReference type="PANTHER" id="PTHR46082">
    <property type="entry name" value="ATP/GTP-BINDING PROTEIN-RELATED"/>
    <property type="match status" value="1"/>
</dbReference>
<sequence>MDEAERIPSRDEFKVAIICAVGKEGEAVEKLFDKTWKTNELGRDPGDLNAYTVGKIGTAFVVVVWLAEYGKTKAATAATHLRYSFNKIQHALVVGICGGVPSPGGTREIVLGDVVISTELQQYDQGKQYPMGYRTNAMTRPRKDMGAFLRKLSASGESRKTLKDYSAVHLQRMFARDTEYAAKARYPGPDEDILYSPTHIHKHYLPSHCHVCSDASWVCDKAKDIACSDLHCGIPGCDNVIARSQRQTLSAAMSPSVHFGTVGSGDTVMKSAEHRDLIAEREEIIAFEMEGAGVYEEIESIVVIKGVCDYADSHKNKKWQNYAAAVAAACTGAFLEMKEEDFGCSGPVRKNSASSVATTESFMSSTSMFTTEPHVSRQTSWGNGVPMSPPLRSPSGPISGSTTSSSQSFPARPRTISTVSDPSLTAWPGRGPSWNGFDPRSEMGFAHMSLTDISTPESPSGGIAVQGYTPLYQPHPQHFMPSPLPSNVGTAPSSPVSHFTLSPSSTPVSQNVNNNSKPADEAARLLLDACNQPNGLSAAYKLRNDTTFDVNARNSKGKTVAHLVLGTANVTSNRKKMMLSATAIYFLCQQHANLTLPDDSGMTPLHWCVKTANIAATRHLLAHHVEVNPVDSSGRTPLYLLGIDGSPVLDMAKLLIHAGGHLNGKVLPPLSGRPKEVQHTVRNLLKPCT</sequence>
<dbReference type="Proteomes" id="UP000799757">
    <property type="component" value="Unassembled WGS sequence"/>
</dbReference>
<dbReference type="AlphaFoldDB" id="A0A6A6X9J5"/>
<dbReference type="InterPro" id="IPR002110">
    <property type="entry name" value="Ankyrin_rpt"/>
</dbReference>
<dbReference type="Gene3D" id="1.25.40.20">
    <property type="entry name" value="Ankyrin repeat-containing domain"/>
    <property type="match status" value="1"/>
</dbReference>
<protein>
    <submittedName>
        <fullName evidence="4">Purine and uridine phosphorylase</fullName>
    </submittedName>
</protein>
<evidence type="ECO:0000313" key="5">
    <source>
        <dbReference type="Proteomes" id="UP000799757"/>
    </source>
</evidence>
<feature type="domain" description="Nucleoside phosphorylase" evidence="3">
    <location>
        <begin position="14"/>
        <end position="128"/>
    </location>
</feature>
<evidence type="ECO:0000313" key="4">
    <source>
        <dbReference type="EMBL" id="KAF2792804.1"/>
    </source>
</evidence>
<dbReference type="GO" id="GO:0009116">
    <property type="term" value="P:nucleoside metabolic process"/>
    <property type="evidence" value="ECO:0007669"/>
    <property type="project" value="InterPro"/>
</dbReference>
<evidence type="ECO:0000256" key="1">
    <source>
        <dbReference type="PROSITE-ProRule" id="PRU00023"/>
    </source>
</evidence>
<reference evidence="4" key="1">
    <citation type="journal article" date="2020" name="Stud. Mycol.">
        <title>101 Dothideomycetes genomes: a test case for predicting lifestyles and emergence of pathogens.</title>
        <authorList>
            <person name="Haridas S."/>
            <person name="Albert R."/>
            <person name="Binder M."/>
            <person name="Bloem J."/>
            <person name="Labutti K."/>
            <person name="Salamov A."/>
            <person name="Andreopoulos B."/>
            <person name="Baker S."/>
            <person name="Barry K."/>
            <person name="Bills G."/>
            <person name="Bluhm B."/>
            <person name="Cannon C."/>
            <person name="Castanera R."/>
            <person name="Culley D."/>
            <person name="Daum C."/>
            <person name="Ezra D."/>
            <person name="Gonzalez J."/>
            <person name="Henrissat B."/>
            <person name="Kuo A."/>
            <person name="Liang C."/>
            <person name="Lipzen A."/>
            <person name="Lutzoni F."/>
            <person name="Magnuson J."/>
            <person name="Mondo S."/>
            <person name="Nolan M."/>
            <person name="Ohm R."/>
            <person name="Pangilinan J."/>
            <person name="Park H.-J."/>
            <person name="Ramirez L."/>
            <person name="Alfaro M."/>
            <person name="Sun H."/>
            <person name="Tritt A."/>
            <person name="Yoshinaga Y."/>
            <person name="Zwiers L.-H."/>
            <person name="Turgeon B."/>
            <person name="Goodwin S."/>
            <person name="Spatafora J."/>
            <person name="Crous P."/>
            <person name="Grigoriev I."/>
        </authorList>
    </citation>
    <scope>NUCLEOTIDE SEQUENCE</scope>
    <source>
        <strain evidence="4">CBS 109.77</strain>
    </source>
</reference>
<dbReference type="InterPro" id="IPR053137">
    <property type="entry name" value="NLR-like"/>
</dbReference>
<dbReference type="OrthoDB" id="194358at2759"/>
<feature type="region of interest" description="Disordered" evidence="2">
    <location>
        <begin position="364"/>
        <end position="439"/>
    </location>
</feature>
<dbReference type="EMBL" id="MU001954">
    <property type="protein sequence ID" value="KAF2792804.1"/>
    <property type="molecule type" value="Genomic_DNA"/>
</dbReference>
<dbReference type="InterPro" id="IPR036770">
    <property type="entry name" value="Ankyrin_rpt-contain_sf"/>
</dbReference>
<dbReference type="Pfam" id="PF12796">
    <property type="entry name" value="Ank_2"/>
    <property type="match status" value="1"/>
</dbReference>
<feature type="region of interest" description="Disordered" evidence="2">
    <location>
        <begin position="486"/>
        <end position="513"/>
    </location>
</feature>
<keyword evidence="5" id="KW-1185">Reference proteome</keyword>
<dbReference type="SUPFAM" id="SSF48403">
    <property type="entry name" value="Ankyrin repeat"/>
    <property type="match status" value="1"/>
</dbReference>
<organism evidence="4 5">
    <name type="scientific">Melanomma pulvis-pyrius CBS 109.77</name>
    <dbReference type="NCBI Taxonomy" id="1314802"/>
    <lineage>
        <taxon>Eukaryota</taxon>
        <taxon>Fungi</taxon>
        <taxon>Dikarya</taxon>
        <taxon>Ascomycota</taxon>
        <taxon>Pezizomycotina</taxon>
        <taxon>Dothideomycetes</taxon>
        <taxon>Pleosporomycetidae</taxon>
        <taxon>Pleosporales</taxon>
        <taxon>Melanommataceae</taxon>
        <taxon>Melanomma</taxon>
    </lineage>
</organism>
<dbReference type="InterPro" id="IPR000845">
    <property type="entry name" value="Nucleoside_phosphorylase_d"/>
</dbReference>
<evidence type="ECO:0000256" key="2">
    <source>
        <dbReference type="SAM" id="MobiDB-lite"/>
    </source>
</evidence>
<dbReference type="InterPro" id="IPR035994">
    <property type="entry name" value="Nucleoside_phosphorylase_sf"/>
</dbReference>
<dbReference type="PANTHER" id="PTHR46082:SF6">
    <property type="entry name" value="AAA+ ATPASE DOMAIN-CONTAINING PROTEIN-RELATED"/>
    <property type="match status" value="1"/>
</dbReference>
<dbReference type="SMART" id="SM00248">
    <property type="entry name" value="ANK"/>
    <property type="match status" value="2"/>
</dbReference>
<dbReference type="Gene3D" id="3.40.50.1580">
    <property type="entry name" value="Nucleoside phosphorylase domain"/>
    <property type="match status" value="1"/>
</dbReference>
<dbReference type="GO" id="GO:0003824">
    <property type="term" value="F:catalytic activity"/>
    <property type="evidence" value="ECO:0007669"/>
    <property type="project" value="InterPro"/>
</dbReference>
<keyword evidence="1" id="KW-0040">ANK repeat</keyword>
<accession>A0A6A6X9J5</accession>
<dbReference type="Pfam" id="PF01048">
    <property type="entry name" value="PNP_UDP_1"/>
    <property type="match status" value="1"/>
</dbReference>
<dbReference type="PROSITE" id="PS50088">
    <property type="entry name" value="ANK_REPEAT"/>
    <property type="match status" value="1"/>
</dbReference>
<feature type="repeat" description="ANK" evidence="1">
    <location>
        <begin position="600"/>
        <end position="632"/>
    </location>
</feature>
<name>A0A6A6X9J5_9PLEO</name>
<evidence type="ECO:0000259" key="3">
    <source>
        <dbReference type="Pfam" id="PF01048"/>
    </source>
</evidence>
<gene>
    <name evidence="4" type="ORF">K505DRAFT_278168</name>
</gene>
<dbReference type="SUPFAM" id="SSF53167">
    <property type="entry name" value="Purine and uridine phosphorylases"/>
    <property type="match status" value="1"/>
</dbReference>
<feature type="compositionally biased region" description="Low complexity" evidence="2">
    <location>
        <begin position="393"/>
        <end position="408"/>
    </location>
</feature>
<proteinExistence type="predicted"/>